<keyword evidence="3" id="KW-0269">Exonuclease</keyword>
<feature type="compositionally biased region" description="Low complexity" evidence="1">
    <location>
        <begin position="28"/>
        <end position="39"/>
    </location>
</feature>
<protein>
    <submittedName>
        <fullName evidence="3">Endonuclease/exonuclease/phosphatase</fullName>
    </submittedName>
</protein>
<accession>A0A2P5A9R4</accession>
<dbReference type="InterPro" id="IPR036691">
    <property type="entry name" value="Endo/exonu/phosph_ase_sf"/>
</dbReference>
<organism evidence="3 4">
    <name type="scientific">Trema orientale</name>
    <name type="common">Charcoal tree</name>
    <name type="synonym">Celtis orientalis</name>
    <dbReference type="NCBI Taxonomy" id="63057"/>
    <lineage>
        <taxon>Eukaryota</taxon>
        <taxon>Viridiplantae</taxon>
        <taxon>Streptophyta</taxon>
        <taxon>Embryophyta</taxon>
        <taxon>Tracheophyta</taxon>
        <taxon>Spermatophyta</taxon>
        <taxon>Magnoliopsida</taxon>
        <taxon>eudicotyledons</taxon>
        <taxon>Gunneridae</taxon>
        <taxon>Pentapetalae</taxon>
        <taxon>rosids</taxon>
        <taxon>fabids</taxon>
        <taxon>Rosales</taxon>
        <taxon>Cannabaceae</taxon>
        <taxon>Trema</taxon>
    </lineage>
</organism>
<evidence type="ECO:0000313" key="3">
    <source>
        <dbReference type="EMBL" id="PON33272.1"/>
    </source>
</evidence>
<comment type="caution">
    <text evidence="3">The sequence shown here is derived from an EMBL/GenBank/DDBJ whole genome shotgun (WGS) entry which is preliminary data.</text>
</comment>
<dbReference type="Proteomes" id="UP000237000">
    <property type="component" value="Unassembled WGS sequence"/>
</dbReference>
<feature type="region of interest" description="Disordered" evidence="1">
    <location>
        <begin position="84"/>
        <end position="149"/>
    </location>
</feature>
<evidence type="ECO:0000313" key="4">
    <source>
        <dbReference type="Proteomes" id="UP000237000"/>
    </source>
</evidence>
<reference evidence="4" key="1">
    <citation type="submission" date="2016-06" db="EMBL/GenBank/DDBJ databases">
        <title>Parallel loss of symbiosis genes in relatives of nitrogen-fixing non-legume Parasponia.</title>
        <authorList>
            <person name="Van Velzen R."/>
            <person name="Holmer R."/>
            <person name="Bu F."/>
            <person name="Rutten L."/>
            <person name="Van Zeijl A."/>
            <person name="Liu W."/>
            <person name="Santuari L."/>
            <person name="Cao Q."/>
            <person name="Sharma T."/>
            <person name="Shen D."/>
            <person name="Roswanjaya Y."/>
            <person name="Wardhani T."/>
            <person name="Kalhor M.S."/>
            <person name="Jansen J."/>
            <person name="Van den Hoogen J."/>
            <person name="Gungor B."/>
            <person name="Hartog M."/>
            <person name="Hontelez J."/>
            <person name="Verver J."/>
            <person name="Yang W.-C."/>
            <person name="Schijlen E."/>
            <person name="Repin R."/>
            <person name="Schilthuizen M."/>
            <person name="Schranz E."/>
            <person name="Heidstra R."/>
            <person name="Miyata K."/>
            <person name="Fedorova E."/>
            <person name="Kohlen W."/>
            <person name="Bisseling T."/>
            <person name="Smit S."/>
            <person name="Geurts R."/>
        </authorList>
    </citation>
    <scope>NUCLEOTIDE SEQUENCE [LARGE SCALE GENOMIC DNA]</scope>
    <source>
        <strain evidence="4">cv. RG33-2</strain>
    </source>
</reference>
<feature type="region of interest" description="Disordered" evidence="1">
    <location>
        <begin position="28"/>
        <end position="47"/>
    </location>
</feature>
<keyword evidence="4" id="KW-1185">Reference proteome</keyword>
<feature type="domain" description="Endonuclease/exonuclease/phosphatase" evidence="2">
    <location>
        <begin position="368"/>
        <end position="539"/>
    </location>
</feature>
<evidence type="ECO:0000256" key="1">
    <source>
        <dbReference type="SAM" id="MobiDB-lite"/>
    </source>
</evidence>
<dbReference type="PANTHER" id="PTHR35218:SF7">
    <property type="entry name" value="ENDONUCLEASE_EXONUCLEASE_PHOSPHATASE"/>
    <property type="match status" value="1"/>
</dbReference>
<dbReference type="OrthoDB" id="1166633at2759"/>
<dbReference type="InParanoid" id="A0A2P5A9R4"/>
<proteinExistence type="predicted"/>
<dbReference type="Pfam" id="PF03372">
    <property type="entry name" value="Exo_endo_phos"/>
    <property type="match status" value="1"/>
</dbReference>
<keyword evidence="3" id="KW-0255">Endonuclease</keyword>
<feature type="compositionally biased region" description="Pro residues" evidence="1">
    <location>
        <begin position="88"/>
        <end position="99"/>
    </location>
</feature>
<keyword evidence="3" id="KW-0540">Nuclease</keyword>
<keyword evidence="3" id="KW-0378">Hydrolase</keyword>
<evidence type="ECO:0000259" key="2">
    <source>
        <dbReference type="Pfam" id="PF03372"/>
    </source>
</evidence>
<dbReference type="InterPro" id="IPR005135">
    <property type="entry name" value="Endo/exonuclease/phosphatase"/>
</dbReference>
<dbReference type="STRING" id="63057.A0A2P5A9R4"/>
<feature type="compositionally biased region" description="Low complexity" evidence="1">
    <location>
        <begin position="134"/>
        <end position="149"/>
    </location>
</feature>
<dbReference type="AlphaFoldDB" id="A0A2P5A9R4"/>
<feature type="region of interest" description="Disordered" evidence="1">
    <location>
        <begin position="256"/>
        <end position="279"/>
    </location>
</feature>
<dbReference type="PANTHER" id="PTHR35218">
    <property type="entry name" value="RNASE H DOMAIN-CONTAINING PROTEIN"/>
    <property type="match status" value="1"/>
</dbReference>
<dbReference type="GO" id="GO:0004527">
    <property type="term" value="F:exonuclease activity"/>
    <property type="evidence" value="ECO:0007669"/>
    <property type="project" value="UniProtKB-KW"/>
</dbReference>
<dbReference type="EMBL" id="JXTC01001031">
    <property type="protein sequence ID" value="PON33272.1"/>
    <property type="molecule type" value="Genomic_DNA"/>
</dbReference>
<dbReference type="GO" id="GO:0004519">
    <property type="term" value="F:endonuclease activity"/>
    <property type="evidence" value="ECO:0007669"/>
    <property type="project" value="UniProtKB-KW"/>
</dbReference>
<dbReference type="Gene3D" id="3.60.10.10">
    <property type="entry name" value="Endonuclease/exonuclease/phosphatase"/>
    <property type="match status" value="1"/>
</dbReference>
<sequence>MEGLDGKDYMLYGPWLRAHCDIPNCFTKESSSQTESTSTHNPSHYLNHKIIIPEPTPREGRSSELQIVGSNVFKSSRHFVPATIRPFPALPSPQTPPLSPETSLARKPDQNSDSVSNSLAREPQPAPLLLHSDPAPATKTKTHTLTTTSPNTVPTVLTLHDLDKSLITLACERDLIATTSASLAGLNNLSNLANPKPVVPTQKAANSESLNITIQIANSTHTPITQYLPIRKRKPITQSPLTHISKKAHHLNLSDLNIEPTPKQGDSADPKHHQLSPSRALPTNCPSVIILSGSSRSLTTNLFSPNQACILDFEDQFPHFCHGLSPSPHHTSQTPPRFYSSWKKRARNQLTCGGCQSASTGAMIALAWNYRGLASRSTVLDLKALLSSFSPDLLILSETKIPTSKLSTCLNSLHFYNLVHVPPVGLSGGLCIAWKNGLDFEPTLMTKNVISGLIYFDPPSHLWLLSAVYGPPHNSDRDAFWNKLGSVTSMFNCSWLLIGDFNGTLFSYDRLGGNHIGSSSSSAAFRFNNASLKALPACSSDHYPFILNTMGVGNFLKHPFRFEAIWTRNPRSTLIVKHAWSELYPFPSAVTLCRKIAKTGIALTNWNKTQSGKLKQNMAAIRSAIAYLQNSVRTPENMEKEKNLRWALTEQLIREEIHWK</sequence>
<gene>
    <name evidence="3" type="ORF">TorRG33x02_355160</name>
</gene>
<name>A0A2P5A9R4_TREOI</name>
<dbReference type="SUPFAM" id="SSF56219">
    <property type="entry name" value="DNase I-like"/>
    <property type="match status" value="1"/>
</dbReference>